<dbReference type="EMBL" id="AP023418">
    <property type="protein sequence ID" value="BCK81834.1"/>
    <property type="molecule type" value="Genomic_DNA"/>
</dbReference>
<keyword evidence="3" id="KW-1185">Reference proteome</keyword>
<dbReference type="Gene3D" id="1.10.10.10">
    <property type="entry name" value="Winged helix-like DNA-binding domain superfamily/Winged helix DNA-binding domain"/>
    <property type="match status" value="1"/>
</dbReference>
<proteinExistence type="predicted"/>
<dbReference type="RefSeq" id="WP_213540491.1">
    <property type="nucleotide sequence ID" value="NZ_AP023418.1"/>
</dbReference>
<dbReference type="InterPro" id="IPR013324">
    <property type="entry name" value="RNA_pol_sigma_r3/r4-like"/>
</dbReference>
<evidence type="ECO:0000259" key="1">
    <source>
        <dbReference type="Pfam" id="PF04545"/>
    </source>
</evidence>
<dbReference type="SUPFAM" id="SSF88659">
    <property type="entry name" value="Sigma3 and sigma4 domains of RNA polymerase sigma factors"/>
    <property type="match status" value="1"/>
</dbReference>
<gene>
    <name evidence="2" type="ORF">MM50RIKEN_15970</name>
</gene>
<evidence type="ECO:0000313" key="3">
    <source>
        <dbReference type="Proteomes" id="UP000681035"/>
    </source>
</evidence>
<accession>A0A810Q1L2</accession>
<feature type="domain" description="RNA polymerase sigma-70 region 4" evidence="1">
    <location>
        <begin position="101"/>
        <end position="150"/>
    </location>
</feature>
<dbReference type="Pfam" id="PF04545">
    <property type="entry name" value="Sigma70_r4"/>
    <property type="match status" value="1"/>
</dbReference>
<dbReference type="GO" id="GO:0006352">
    <property type="term" value="P:DNA-templated transcription initiation"/>
    <property type="evidence" value="ECO:0007669"/>
    <property type="project" value="InterPro"/>
</dbReference>
<sequence length="153" mass="18146">MSYHNDPYRVDYLKIYPCLKERPDVLEVLKKSDRKMKYMEVDLKSEQRRKNAANGAESYIPSKEDSLERLVYSAKCQFADDAEGVEDAVIKKDDLCRLRAALDQLSEEERALIHALFFDECSERELEEMMGIHRMTIHNRKIRILQKMKKMLR</sequence>
<dbReference type="InterPro" id="IPR007630">
    <property type="entry name" value="RNA_pol_sigma70_r4"/>
</dbReference>
<dbReference type="GO" id="GO:0003700">
    <property type="term" value="F:DNA-binding transcription factor activity"/>
    <property type="evidence" value="ECO:0007669"/>
    <property type="project" value="InterPro"/>
</dbReference>
<dbReference type="InterPro" id="IPR036388">
    <property type="entry name" value="WH-like_DNA-bd_sf"/>
</dbReference>
<reference evidence="2" key="1">
    <citation type="submission" date="2020-09" db="EMBL/GenBank/DDBJ databases">
        <title>New species isolated from human feces.</title>
        <authorList>
            <person name="Kitahara M."/>
            <person name="Shigeno Y."/>
            <person name="Shime M."/>
            <person name="Matsumoto Y."/>
            <person name="Nakamura S."/>
            <person name="Motooka D."/>
            <person name="Fukuoka S."/>
            <person name="Nishikawa H."/>
            <person name="Benno Y."/>
        </authorList>
    </citation>
    <scope>NUCLEOTIDE SEQUENCE</scope>
    <source>
        <strain evidence="2">MM50</strain>
    </source>
</reference>
<name>A0A810Q1L2_9FIRM</name>
<organism evidence="2 3">
    <name type="scientific">Vescimonas coprocola</name>
    <dbReference type="NCBI Taxonomy" id="2714355"/>
    <lineage>
        <taxon>Bacteria</taxon>
        <taxon>Bacillati</taxon>
        <taxon>Bacillota</taxon>
        <taxon>Clostridia</taxon>
        <taxon>Eubacteriales</taxon>
        <taxon>Oscillospiraceae</taxon>
        <taxon>Vescimonas</taxon>
    </lineage>
</organism>
<dbReference type="AlphaFoldDB" id="A0A810Q1L2"/>
<dbReference type="KEGG" id="vcop:MM50RIKEN_15970"/>
<protein>
    <recommendedName>
        <fullName evidence="1">RNA polymerase sigma-70 region 4 domain-containing protein</fullName>
    </recommendedName>
</protein>
<evidence type="ECO:0000313" key="2">
    <source>
        <dbReference type="EMBL" id="BCK81834.1"/>
    </source>
</evidence>
<dbReference type="Proteomes" id="UP000681035">
    <property type="component" value="Chromosome"/>
</dbReference>